<accession>A0A1M6VEB5</accession>
<evidence type="ECO:0000256" key="5">
    <source>
        <dbReference type="ARBA" id="ARBA00023136"/>
    </source>
</evidence>
<feature type="transmembrane region" description="Helical" evidence="6">
    <location>
        <begin position="174"/>
        <end position="193"/>
    </location>
</feature>
<keyword evidence="4 6" id="KW-1133">Transmembrane helix</keyword>
<keyword evidence="5 6" id="KW-0472">Membrane</keyword>
<feature type="transmembrane region" description="Helical" evidence="6">
    <location>
        <begin position="303"/>
        <end position="322"/>
    </location>
</feature>
<dbReference type="Proteomes" id="UP000189935">
    <property type="component" value="Chromosome I"/>
</dbReference>
<dbReference type="AlphaFoldDB" id="A0A1M6VEB5"/>
<dbReference type="RefSeq" id="WP_244562010.1">
    <property type="nucleotide sequence ID" value="NZ_LT670844.1"/>
</dbReference>
<evidence type="ECO:0000313" key="7">
    <source>
        <dbReference type="EMBL" id="SHK79799.1"/>
    </source>
</evidence>
<keyword evidence="3 6" id="KW-0812">Transmembrane</keyword>
<comment type="subcellular location">
    <subcellularLocation>
        <location evidence="1">Cell membrane</location>
        <topology evidence="1">Multi-pass membrane protein</topology>
    </subcellularLocation>
</comment>
<proteinExistence type="predicted"/>
<evidence type="ECO:0000256" key="2">
    <source>
        <dbReference type="ARBA" id="ARBA00022475"/>
    </source>
</evidence>
<keyword evidence="2" id="KW-1003">Cell membrane</keyword>
<reference evidence="7 8" key="1">
    <citation type="submission" date="2016-11" db="EMBL/GenBank/DDBJ databases">
        <authorList>
            <person name="Jaros S."/>
            <person name="Januszkiewicz K."/>
            <person name="Wedrychowicz H."/>
        </authorList>
    </citation>
    <scope>NUCLEOTIDE SEQUENCE [LARGE SCALE GENOMIC DNA]</scope>
    <source>
        <strain evidence="7 8">GAS499</strain>
    </source>
</reference>
<evidence type="ECO:0000256" key="6">
    <source>
        <dbReference type="SAM" id="Phobius"/>
    </source>
</evidence>
<dbReference type="GO" id="GO:0005886">
    <property type="term" value="C:plasma membrane"/>
    <property type="evidence" value="ECO:0007669"/>
    <property type="project" value="UniProtKB-SubCell"/>
</dbReference>
<dbReference type="InterPro" id="IPR043428">
    <property type="entry name" value="LivM-like"/>
</dbReference>
<protein>
    <submittedName>
        <fullName evidence="7">Amino acid/amide ABC transporter membrane protein 2, HAAT family</fullName>
    </submittedName>
</protein>
<name>A0A1M6VEB5_9BRAD</name>
<evidence type="ECO:0000256" key="4">
    <source>
        <dbReference type="ARBA" id="ARBA00022989"/>
    </source>
</evidence>
<evidence type="ECO:0000256" key="3">
    <source>
        <dbReference type="ARBA" id="ARBA00022692"/>
    </source>
</evidence>
<organism evidence="7 8">
    <name type="scientific">Bradyrhizobium lablabi</name>
    <dbReference type="NCBI Taxonomy" id="722472"/>
    <lineage>
        <taxon>Bacteria</taxon>
        <taxon>Pseudomonadati</taxon>
        <taxon>Pseudomonadota</taxon>
        <taxon>Alphaproteobacteria</taxon>
        <taxon>Hyphomicrobiales</taxon>
        <taxon>Nitrobacteraceae</taxon>
        <taxon>Bradyrhizobium</taxon>
    </lineage>
</organism>
<evidence type="ECO:0000256" key="1">
    <source>
        <dbReference type="ARBA" id="ARBA00004651"/>
    </source>
</evidence>
<gene>
    <name evidence="7" type="ORF">SAMN05444159_4209</name>
</gene>
<feature type="transmembrane region" description="Helical" evidence="6">
    <location>
        <begin position="7"/>
        <end position="25"/>
    </location>
</feature>
<feature type="transmembrane region" description="Helical" evidence="6">
    <location>
        <begin position="37"/>
        <end position="59"/>
    </location>
</feature>
<evidence type="ECO:0000313" key="8">
    <source>
        <dbReference type="Proteomes" id="UP000189935"/>
    </source>
</evidence>
<feature type="transmembrane region" description="Helical" evidence="6">
    <location>
        <begin position="223"/>
        <end position="243"/>
    </location>
</feature>
<dbReference type="EMBL" id="LT670844">
    <property type="protein sequence ID" value="SHK79799.1"/>
    <property type="molecule type" value="Genomic_DNA"/>
</dbReference>
<dbReference type="PANTHER" id="PTHR30482">
    <property type="entry name" value="HIGH-AFFINITY BRANCHED-CHAIN AMINO ACID TRANSPORT SYSTEM PERMEASE"/>
    <property type="match status" value="1"/>
</dbReference>
<dbReference type="InterPro" id="IPR001851">
    <property type="entry name" value="ABC_transp_permease"/>
</dbReference>
<feature type="transmembrane region" description="Helical" evidence="6">
    <location>
        <begin position="89"/>
        <end position="108"/>
    </location>
</feature>
<dbReference type="Pfam" id="PF02653">
    <property type="entry name" value="BPD_transp_2"/>
    <property type="match status" value="1"/>
</dbReference>
<feature type="transmembrane region" description="Helical" evidence="6">
    <location>
        <begin position="115"/>
        <end position="132"/>
    </location>
</feature>
<dbReference type="PANTHER" id="PTHR30482:SF10">
    <property type="entry name" value="HIGH-AFFINITY BRANCHED-CHAIN AMINO ACID TRANSPORT PROTEIN BRAE"/>
    <property type="match status" value="1"/>
</dbReference>
<feature type="transmembrane region" description="Helical" evidence="6">
    <location>
        <begin position="66"/>
        <end position="83"/>
    </location>
</feature>
<sequence length="357" mass="38023">MNGRTLNLLGLALVGIVGLAFLVLTPRVAELDTVLELTVYMIMAILALSLALIWGYGGILCFGQSAFFGLGAYTYAIAMFNIGESTVPLLLAIALPAAFAALLGYFMFYGRISDVYLGVITLTVTLILFNSVNSTAGPEFHIGTARLGGFNGIPGIPPLNYPGNRNAAIDLEGMFYLATASLLATYFGLRLLLASKFGRIIVGIRENERRAELLGYDPRAWKLATFTIGGALAGFAGCLFANWGNFVSPTIFGLAQSAQIIIWVIVGGRGTLIGPIVGCIGIQWLTTALGANQPAGSDWWSKILANAPLILGIILIAFVLLVPKGLVPTLGDFGQWLLRSRGRRVATHLKPKQAEEG</sequence>
<dbReference type="CDD" id="cd06581">
    <property type="entry name" value="TM_PBP1_LivM_like"/>
    <property type="match status" value="1"/>
</dbReference>
<dbReference type="GO" id="GO:0015658">
    <property type="term" value="F:branched-chain amino acid transmembrane transporter activity"/>
    <property type="evidence" value="ECO:0007669"/>
    <property type="project" value="InterPro"/>
</dbReference>